<evidence type="ECO:0000313" key="4">
    <source>
        <dbReference type="Proteomes" id="UP000020077"/>
    </source>
</evidence>
<dbReference type="GO" id="GO:0004316">
    <property type="term" value="F:3-oxoacyl-[acyl-carrier-protein] reductase (NADPH) activity"/>
    <property type="evidence" value="ECO:0007669"/>
    <property type="project" value="UniProtKB-EC"/>
</dbReference>
<dbReference type="InterPro" id="IPR050259">
    <property type="entry name" value="SDR"/>
</dbReference>
<evidence type="ECO:0000259" key="2">
    <source>
        <dbReference type="SMART" id="SM00822"/>
    </source>
</evidence>
<comment type="caution">
    <text evidence="3">The sequence shown here is derived from an EMBL/GenBank/DDBJ whole genome shotgun (WGS) entry which is preliminary data.</text>
</comment>
<dbReference type="PRINTS" id="PR00081">
    <property type="entry name" value="GDHRDH"/>
</dbReference>
<keyword evidence="3" id="KW-0560">Oxidoreductase</keyword>
<dbReference type="PANTHER" id="PTHR42879">
    <property type="entry name" value="3-OXOACYL-(ACYL-CARRIER-PROTEIN) REDUCTASE"/>
    <property type="match status" value="1"/>
</dbReference>
<dbReference type="InterPro" id="IPR020904">
    <property type="entry name" value="Sc_DH/Rdtase_CS"/>
</dbReference>
<dbReference type="Proteomes" id="UP000020077">
    <property type="component" value="Unassembled WGS sequence"/>
</dbReference>
<dbReference type="PROSITE" id="PS00061">
    <property type="entry name" value="ADH_SHORT"/>
    <property type="match status" value="1"/>
</dbReference>
<dbReference type="EC" id="1.1.1.100" evidence="3"/>
<protein>
    <submittedName>
        <fullName evidence="3">3-oxoacyl-[acyl-carrier-protein] reductase FabG</fullName>
        <ecNumber evidence="3">1.1.1.100</ecNumber>
    </submittedName>
</protein>
<comment type="similarity">
    <text evidence="1">Belongs to the short-chain dehydrogenases/reductases (SDR) family.</text>
</comment>
<dbReference type="InterPro" id="IPR036291">
    <property type="entry name" value="NAD(P)-bd_dom_sf"/>
</dbReference>
<feature type="domain" description="Ketoreductase" evidence="2">
    <location>
        <begin position="7"/>
        <end position="188"/>
    </location>
</feature>
<accession>A0A080LVM2</accession>
<dbReference type="Pfam" id="PF13561">
    <property type="entry name" value="adh_short_C2"/>
    <property type="match status" value="1"/>
</dbReference>
<dbReference type="Gene3D" id="3.40.50.720">
    <property type="entry name" value="NAD(P)-binding Rossmann-like Domain"/>
    <property type="match status" value="1"/>
</dbReference>
<organism evidence="3 4">
    <name type="scientific">Candidatus Accumulibacter phosphatis</name>
    <dbReference type="NCBI Taxonomy" id="327160"/>
    <lineage>
        <taxon>Bacteria</taxon>
        <taxon>Pseudomonadati</taxon>
        <taxon>Pseudomonadota</taxon>
        <taxon>Betaproteobacteria</taxon>
        <taxon>Candidatus Accumulibacter</taxon>
    </lineage>
</organism>
<gene>
    <name evidence="3" type="primary">fabG_2</name>
    <name evidence="3" type="ORF">AW09_002090</name>
</gene>
<dbReference type="SMART" id="SM00822">
    <property type="entry name" value="PKS_KR"/>
    <property type="match status" value="1"/>
</dbReference>
<dbReference type="PRINTS" id="PR00080">
    <property type="entry name" value="SDRFAMILY"/>
</dbReference>
<dbReference type="FunFam" id="3.40.50.720:FF:000084">
    <property type="entry name" value="Short-chain dehydrogenase reductase"/>
    <property type="match status" value="1"/>
</dbReference>
<evidence type="ECO:0000256" key="1">
    <source>
        <dbReference type="ARBA" id="ARBA00006484"/>
    </source>
</evidence>
<proteinExistence type="inferred from homology"/>
<name>A0A080LVM2_9PROT</name>
<dbReference type="PANTHER" id="PTHR42879:SF2">
    <property type="entry name" value="3-OXOACYL-[ACYL-CARRIER-PROTEIN] REDUCTASE FABG"/>
    <property type="match status" value="1"/>
</dbReference>
<dbReference type="GO" id="GO:0032787">
    <property type="term" value="P:monocarboxylic acid metabolic process"/>
    <property type="evidence" value="ECO:0007669"/>
    <property type="project" value="UniProtKB-ARBA"/>
</dbReference>
<dbReference type="NCBIfam" id="NF005559">
    <property type="entry name" value="PRK07231.1"/>
    <property type="match status" value="1"/>
</dbReference>
<dbReference type="AlphaFoldDB" id="A0A080LVM2"/>
<dbReference type="SUPFAM" id="SSF51735">
    <property type="entry name" value="NAD(P)-binding Rossmann-fold domains"/>
    <property type="match status" value="1"/>
</dbReference>
<dbReference type="EMBL" id="JDVG02000345">
    <property type="protein sequence ID" value="KFB72722.1"/>
    <property type="molecule type" value="Genomic_DNA"/>
</dbReference>
<dbReference type="InterPro" id="IPR057326">
    <property type="entry name" value="KR_dom"/>
</dbReference>
<evidence type="ECO:0000313" key="3">
    <source>
        <dbReference type="EMBL" id="KFB72722.1"/>
    </source>
</evidence>
<sequence>MISLEGRVCLVTGSTRGIGWATAAKFASAGARVILNARGADGALEARRADLKSATGREVYAIAADAGDPRQIKALYGQIFETFKRLDVLVNNAGVMRDARLGMVTPELLIDVWSVNVTGALLHLQEASRLMSRGKSGSIINLSSIIGRVGFPGQTVYGASKAAIIGMTLAAAKELAAKNIRVNAVAPGFIDTDLTRALEPAKRNAVIHSIGMGRAGMADEVAGGILFLASDLASYVTGQILGIDGGMVV</sequence>
<reference evidence="3 4" key="1">
    <citation type="submission" date="2014-02" db="EMBL/GenBank/DDBJ databases">
        <title>Expanding our view of genomic diversity in Candidatus Accumulibacter clades.</title>
        <authorList>
            <person name="Skennerton C.T."/>
            <person name="Barr J.J."/>
            <person name="Slater F.R."/>
            <person name="Bond P.L."/>
            <person name="Tyson G.W."/>
        </authorList>
    </citation>
    <scope>NUCLEOTIDE SEQUENCE [LARGE SCALE GENOMIC DNA]</scope>
    <source>
        <strain evidence="4">BA-91</strain>
    </source>
</reference>
<dbReference type="InterPro" id="IPR002347">
    <property type="entry name" value="SDR_fam"/>
</dbReference>